<keyword evidence="1" id="KW-0472">Membrane</keyword>
<comment type="caution">
    <text evidence="2">The sequence shown here is derived from an EMBL/GenBank/DDBJ whole genome shotgun (WGS) entry which is preliminary data.</text>
</comment>
<keyword evidence="3" id="KW-1185">Reference proteome</keyword>
<evidence type="ECO:0000256" key="1">
    <source>
        <dbReference type="SAM" id="Phobius"/>
    </source>
</evidence>
<proteinExistence type="predicted"/>
<dbReference type="AlphaFoldDB" id="A0A813EBY2"/>
<keyword evidence="1" id="KW-0812">Transmembrane</keyword>
<keyword evidence="1" id="KW-1133">Transmembrane helix</keyword>
<feature type="transmembrane region" description="Helical" evidence="1">
    <location>
        <begin position="35"/>
        <end position="54"/>
    </location>
</feature>
<reference evidence="2" key="1">
    <citation type="submission" date="2021-02" db="EMBL/GenBank/DDBJ databases">
        <authorList>
            <person name="Dougan E. K."/>
            <person name="Rhodes N."/>
            <person name="Thang M."/>
            <person name="Chan C."/>
        </authorList>
    </citation>
    <scope>NUCLEOTIDE SEQUENCE</scope>
</reference>
<organism evidence="2 3">
    <name type="scientific">Polarella glacialis</name>
    <name type="common">Dinoflagellate</name>
    <dbReference type="NCBI Taxonomy" id="89957"/>
    <lineage>
        <taxon>Eukaryota</taxon>
        <taxon>Sar</taxon>
        <taxon>Alveolata</taxon>
        <taxon>Dinophyceae</taxon>
        <taxon>Suessiales</taxon>
        <taxon>Suessiaceae</taxon>
        <taxon>Polarella</taxon>
    </lineage>
</organism>
<dbReference type="Proteomes" id="UP000654075">
    <property type="component" value="Unassembled WGS sequence"/>
</dbReference>
<protein>
    <submittedName>
        <fullName evidence="2">Uncharacterized protein</fullName>
    </submittedName>
</protein>
<evidence type="ECO:0000313" key="3">
    <source>
        <dbReference type="Proteomes" id="UP000654075"/>
    </source>
</evidence>
<gene>
    <name evidence="2" type="ORF">PGLA1383_LOCUS17978</name>
</gene>
<dbReference type="EMBL" id="CAJNNV010011328">
    <property type="protein sequence ID" value="CAE8599632.1"/>
    <property type="molecule type" value="Genomic_DNA"/>
</dbReference>
<sequence>MSPVSDSDSESEFRISPALPPLSLSVLMDLLSMSFSGYVSAAVCLVAMLSSIFASSGIISVSSFCLIVRGLVSGGLLSLIMSQMTQMHLTLQEMLIKLTISERRLDSAAGLSRDVYRHTCQFLWEFSDEVGGLEAFQTILESVRVSFLSSSWVLSLPANEQISEWRLLLKASLVSKREKLLLKLQTKFPEFLTPQLLQQPEWLKQHAEYASASRNLSRDEVLQEFFLIAVLEAATSAFSFSVRQRQRALAKMANLRNRLNQEHPKWVGPITELPQNILQLPMFFY</sequence>
<feature type="transmembrane region" description="Helical" evidence="1">
    <location>
        <begin position="66"/>
        <end position="85"/>
    </location>
</feature>
<evidence type="ECO:0000313" key="2">
    <source>
        <dbReference type="EMBL" id="CAE8599632.1"/>
    </source>
</evidence>
<name>A0A813EBY2_POLGL</name>
<accession>A0A813EBY2</accession>